<organism evidence="1 2">
    <name type="scientific">Candidatus Sungiibacteriota bacterium</name>
    <dbReference type="NCBI Taxonomy" id="2750080"/>
    <lineage>
        <taxon>Bacteria</taxon>
        <taxon>Candidatus Sungiibacteriota</taxon>
    </lineage>
</organism>
<gene>
    <name evidence="1" type="ORF">HY221_02605</name>
</gene>
<sequence>MPAAERYVWTHHVRQKLRHYRLTESRVKRIIRRPARIEEGIVEGAVACMQPAGGRRYAEIWTLYVLSGTRNKQVKVISAWRYPGQSPKRDPIPSDILKEIQLLV</sequence>
<evidence type="ECO:0008006" key="3">
    <source>
        <dbReference type="Google" id="ProtNLM"/>
    </source>
</evidence>
<proteinExistence type="predicted"/>
<comment type="caution">
    <text evidence="1">The sequence shown here is derived from an EMBL/GenBank/DDBJ whole genome shotgun (WGS) entry which is preliminary data.</text>
</comment>
<dbReference type="EMBL" id="JACQCR010000060">
    <property type="protein sequence ID" value="MBI3631204.1"/>
    <property type="molecule type" value="Genomic_DNA"/>
</dbReference>
<evidence type="ECO:0000313" key="1">
    <source>
        <dbReference type="EMBL" id="MBI3631204.1"/>
    </source>
</evidence>
<protein>
    <recommendedName>
        <fullName evidence="3">DUF4258 domain-containing protein</fullName>
    </recommendedName>
</protein>
<dbReference type="Proteomes" id="UP000753196">
    <property type="component" value="Unassembled WGS sequence"/>
</dbReference>
<reference evidence="1" key="1">
    <citation type="submission" date="2020-07" db="EMBL/GenBank/DDBJ databases">
        <title>Huge and variable diversity of episymbiotic CPR bacteria and DPANN archaea in groundwater ecosystems.</title>
        <authorList>
            <person name="He C.Y."/>
            <person name="Keren R."/>
            <person name="Whittaker M."/>
            <person name="Farag I.F."/>
            <person name="Doudna J."/>
            <person name="Cate J.H.D."/>
            <person name="Banfield J.F."/>
        </authorList>
    </citation>
    <scope>NUCLEOTIDE SEQUENCE</scope>
    <source>
        <strain evidence="1">NC_groundwater_973_Pr1_S-0.2um_54_13</strain>
    </source>
</reference>
<accession>A0A932QYJ4</accession>
<name>A0A932QYJ4_9BACT</name>
<evidence type="ECO:0000313" key="2">
    <source>
        <dbReference type="Proteomes" id="UP000753196"/>
    </source>
</evidence>
<dbReference type="AlphaFoldDB" id="A0A932QYJ4"/>